<evidence type="ECO:0000313" key="2">
    <source>
        <dbReference type="Proteomes" id="UP000002668"/>
    </source>
</evidence>
<reference evidence="2" key="1">
    <citation type="journal article" date="2011" name="Nat. Commun.">
        <title>Effector diversification within compartments of the Leptosphaeria maculans genome affected by Repeat-Induced Point mutations.</title>
        <authorList>
            <person name="Rouxel T."/>
            <person name="Grandaubert J."/>
            <person name="Hane J.K."/>
            <person name="Hoede C."/>
            <person name="van de Wouw A.P."/>
            <person name="Couloux A."/>
            <person name="Dominguez V."/>
            <person name="Anthouard V."/>
            <person name="Bally P."/>
            <person name="Bourras S."/>
            <person name="Cozijnsen A.J."/>
            <person name="Ciuffetti L.M."/>
            <person name="Degrave A."/>
            <person name="Dilmaghani A."/>
            <person name="Duret L."/>
            <person name="Fudal I."/>
            <person name="Goodwin S.B."/>
            <person name="Gout L."/>
            <person name="Glaser N."/>
            <person name="Linglin J."/>
            <person name="Kema G.H.J."/>
            <person name="Lapalu N."/>
            <person name="Lawrence C.B."/>
            <person name="May K."/>
            <person name="Meyer M."/>
            <person name="Ollivier B."/>
            <person name="Poulain J."/>
            <person name="Schoch C.L."/>
            <person name="Simon A."/>
            <person name="Spatafora J.W."/>
            <person name="Stachowiak A."/>
            <person name="Turgeon B.G."/>
            <person name="Tyler B.M."/>
            <person name="Vincent D."/>
            <person name="Weissenbach J."/>
            <person name="Amselem J."/>
            <person name="Quesneville H."/>
            <person name="Oliver R.P."/>
            <person name="Wincker P."/>
            <person name="Balesdent M.-H."/>
            <person name="Howlett B.J."/>
        </authorList>
    </citation>
    <scope>NUCLEOTIDE SEQUENCE [LARGE SCALE GENOMIC DNA]</scope>
    <source>
        <strain evidence="2">JN3 / isolate v23.1.3 / race Av1-4-5-6-7-8</strain>
    </source>
</reference>
<accession>E4ZV07</accession>
<protein>
    <submittedName>
        <fullName evidence="1">Predicted protein</fullName>
    </submittedName>
</protein>
<dbReference type="HOGENOM" id="CLU_3125351_0_0_1"/>
<keyword evidence="2" id="KW-1185">Reference proteome</keyword>
<dbReference type="VEuPathDB" id="FungiDB:LEMA_P025850.1"/>
<gene>
    <name evidence="1" type="ORF">LEMA_P025850.1</name>
</gene>
<name>E4ZV07_LEPMJ</name>
<organism evidence="2">
    <name type="scientific">Leptosphaeria maculans (strain JN3 / isolate v23.1.3 / race Av1-4-5-6-7-8)</name>
    <name type="common">Blackleg fungus</name>
    <name type="synonym">Phoma lingam</name>
    <dbReference type="NCBI Taxonomy" id="985895"/>
    <lineage>
        <taxon>Eukaryota</taxon>
        <taxon>Fungi</taxon>
        <taxon>Dikarya</taxon>
        <taxon>Ascomycota</taxon>
        <taxon>Pezizomycotina</taxon>
        <taxon>Dothideomycetes</taxon>
        <taxon>Pleosporomycetidae</taxon>
        <taxon>Pleosporales</taxon>
        <taxon>Pleosporineae</taxon>
        <taxon>Leptosphaeriaceae</taxon>
        <taxon>Plenodomus</taxon>
        <taxon>Plenodomus lingam/Leptosphaeria maculans species complex</taxon>
    </lineage>
</organism>
<proteinExistence type="predicted"/>
<dbReference type="AlphaFoldDB" id="E4ZV07"/>
<dbReference type="Proteomes" id="UP000002668">
    <property type="component" value="Genome"/>
</dbReference>
<dbReference type="EMBL" id="FP929127">
    <property type="protein sequence ID" value="CBX95433.1"/>
    <property type="molecule type" value="Genomic_DNA"/>
</dbReference>
<sequence length="50" mass="5499">MFVPSRCYMLPAYRLPAMASSLSPGLLFLLLHLLSLPVSTVLPCALFVTF</sequence>
<dbReference type="InParanoid" id="E4ZV07"/>
<evidence type="ECO:0000313" key="1">
    <source>
        <dbReference type="EMBL" id="CBX95433.1"/>
    </source>
</evidence>